<dbReference type="InterPro" id="IPR013087">
    <property type="entry name" value="Znf_C2H2_type"/>
</dbReference>
<dbReference type="GO" id="GO:0005634">
    <property type="term" value="C:nucleus"/>
    <property type="evidence" value="ECO:0007669"/>
    <property type="project" value="TreeGrafter"/>
</dbReference>
<dbReference type="GO" id="GO:0000981">
    <property type="term" value="F:DNA-binding transcription factor activity, RNA polymerase II-specific"/>
    <property type="evidence" value="ECO:0007669"/>
    <property type="project" value="TreeGrafter"/>
</dbReference>
<sequence length="371" mass="43017">MSRRGPIASSRVLRESRVARGGKTERQEQQRIYQPGPGASDPPETSPDPLSGPTRRENQQSAAGDFRPRQTPRLLKVRKVLQERVHPQATHPLRVRKGSLLQLPPLRLQLQVREEPQGPHQPPPRSRQASLPDRQLTTLQVQKQPTQVPTQITPIYYFFIRPASRDSGWTNVCQNNCQVPNNPSRLICHCGRRFKYAFSLSCHQRDDCGVKFICKECNYRTDKLDQWINHVKSGCTFPIHEDSPKMPYVGRPYTCSMCGKSYMWKVSLGRHLREECGKTPQHTCALCGREFKQRKSRSDVQKMKAIRPSHLWRPFPCNTCGKSYTRKDTLRRHLRYECGKNPQYICYVCKKGFKQKSNFHRHNLNVHGLRL</sequence>
<dbReference type="GO" id="GO:0008270">
    <property type="term" value="F:zinc ion binding"/>
    <property type="evidence" value="ECO:0007669"/>
    <property type="project" value="UniProtKB-KW"/>
</dbReference>
<evidence type="ECO:0000256" key="3">
    <source>
        <dbReference type="ARBA" id="ARBA00022771"/>
    </source>
</evidence>
<accession>A0AAV7IMH8</accession>
<keyword evidence="4" id="KW-0862">Zinc</keyword>
<organism evidence="8 9">
    <name type="scientific">Cotesia glomerata</name>
    <name type="common">Lepidopteran parasitic wasp</name>
    <name type="synonym">Apanteles glomeratus</name>
    <dbReference type="NCBI Taxonomy" id="32391"/>
    <lineage>
        <taxon>Eukaryota</taxon>
        <taxon>Metazoa</taxon>
        <taxon>Ecdysozoa</taxon>
        <taxon>Arthropoda</taxon>
        <taxon>Hexapoda</taxon>
        <taxon>Insecta</taxon>
        <taxon>Pterygota</taxon>
        <taxon>Neoptera</taxon>
        <taxon>Endopterygota</taxon>
        <taxon>Hymenoptera</taxon>
        <taxon>Apocrita</taxon>
        <taxon>Ichneumonoidea</taxon>
        <taxon>Braconidae</taxon>
        <taxon>Microgastrinae</taxon>
        <taxon>Cotesia</taxon>
    </lineage>
</organism>
<dbReference type="PANTHER" id="PTHR24409:SF295">
    <property type="entry name" value="AZ2-RELATED"/>
    <property type="match status" value="1"/>
</dbReference>
<name>A0AAV7IMH8_COTGL</name>
<dbReference type="GO" id="GO:0000977">
    <property type="term" value="F:RNA polymerase II transcription regulatory region sequence-specific DNA binding"/>
    <property type="evidence" value="ECO:0007669"/>
    <property type="project" value="TreeGrafter"/>
</dbReference>
<feature type="domain" description="C2H2-type" evidence="7">
    <location>
        <begin position="315"/>
        <end position="342"/>
    </location>
</feature>
<evidence type="ECO:0000313" key="9">
    <source>
        <dbReference type="Proteomes" id="UP000826195"/>
    </source>
</evidence>
<dbReference type="EMBL" id="JAHXZJ010001119">
    <property type="protein sequence ID" value="KAH0553746.1"/>
    <property type="molecule type" value="Genomic_DNA"/>
</dbReference>
<dbReference type="SUPFAM" id="SSF57667">
    <property type="entry name" value="beta-beta-alpha zinc fingers"/>
    <property type="match status" value="2"/>
</dbReference>
<gene>
    <name evidence="8" type="ORF">KQX54_003878</name>
</gene>
<dbReference type="PROSITE" id="PS00028">
    <property type="entry name" value="ZINC_FINGER_C2H2_1"/>
    <property type="match status" value="1"/>
</dbReference>
<reference evidence="8 9" key="1">
    <citation type="journal article" date="2021" name="J. Hered.">
        <title>A chromosome-level genome assembly of the parasitoid wasp, Cotesia glomerata (Hymenoptera: Braconidae).</title>
        <authorList>
            <person name="Pinto B.J."/>
            <person name="Weis J.J."/>
            <person name="Gamble T."/>
            <person name="Ode P.J."/>
            <person name="Paul R."/>
            <person name="Zaspel J.M."/>
        </authorList>
    </citation>
    <scope>NUCLEOTIDE SEQUENCE [LARGE SCALE GENOMIC DNA]</scope>
    <source>
        <strain evidence="8">CgM1</strain>
    </source>
</reference>
<dbReference type="PROSITE" id="PS50157">
    <property type="entry name" value="ZINC_FINGER_C2H2_2"/>
    <property type="match status" value="3"/>
</dbReference>
<keyword evidence="9" id="KW-1185">Reference proteome</keyword>
<dbReference type="SMART" id="SM00355">
    <property type="entry name" value="ZnF_C2H2"/>
    <property type="match status" value="4"/>
</dbReference>
<dbReference type="FunFam" id="3.30.160.60:FF:000065">
    <property type="entry name" value="B-cell CLL/lymphoma 6, member B"/>
    <property type="match status" value="1"/>
</dbReference>
<dbReference type="Pfam" id="PF00096">
    <property type="entry name" value="zf-C2H2"/>
    <property type="match status" value="1"/>
</dbReference>
<feature type="domain" description="C2H2-type" evidence="7">
    <location>
        <begin position="344"/>
        <end position="367"/>
    </location>
</feature>
<evidence type="ECO:0000256" key="4">
    <source>
        <dbReference type="ARBA" id="ARBA00022833"/>
    </source>
</evidence>
<evidence type="ECO:0000256" key="2">
    <source>
        <dbReference type="ARBA" id="ARBA00022737"/>
    </source>
</evidence>
<evidence type="ECO:0000313" key="8">
    <source>
        <dbReference type="EMBL" id="KAH0553746.1"/>
    </source>
</evidence>
<dbReference type="InterPro" id="IPR036236">
    <property type="entry name" value="Znf_C2H2_sf"/>
</dbReference>
<dbReference type="AlphaFoldDB" id="A0AAV7IMH8"/>
<keyword evidence="1" id="KW-0479">Metal-binding</keyword>
<protein>
    <recommendedName>
        <fullName evidence="7">C2H2-type domain-containing protein</fullName>
    </recommendedName>
</protein>
<keyword evidence="2" id="KW-0677">Repeat</keyword>
<feature type="domain" description="C2H2-type" evidence="7">
    <location>
        <begin position="253"/>
        <end position="280"/>
    </location>
</feature>
<evidence type="ECO:0000259" key="7">
    <source>
        <dbReference type="PROSITE" id="PS50157"/>
    </source>
</evidence>
<feature type="compositionally biased region" description="Basic and acidic residues" evidence="6">
    <location>
        <begin position="12"/>
        <end position="29"/>
    </location>
</feature>
<proteinExistence type="predicted"/>
<keyword evidence="3 5" id="KW-0863">Zinc-finger</keyword>
<evidence type="ECO:0000256" key="6">
    <source>
        <dbReference type="SAM" id="MobiDB-lite"/>
    </source>
</evidence>
<evidence type="ECO:0000256" key="5">
    <source>
        <dbReference type="PROSITE-ProRule" id="PRU00042"/>
    </source>
</evidence>
<dbReference type="Gene3D" id="3.30.160.60">
    <property type="entry name" value="Classic Zinc Finger"/>
    <property type="match status" value="2"/>
</dbReference>
<dbReference type="PANTHER" id="PTHR24409">
    <property type="entry name" value="ZINC FINGER PROTEIN 142"/>
    <property type="match status" value="1"/>
</dbReference>
<evidence type="ECO:0000256" key="1">
    <source>
        <dbReference type="ARBA" id="ARBA00022723"/>
    </source>
</evidence>
<comment type="caution">
    <text evidence="8">The sequence shown here is derived from an EMBL/GenBank/DDBJ whole genome shotgun (WGS) entry which is preliminary data.</text>
</comment>
<dbReference type="Proteomes" id="UP000826195">
    <property type="component" value="Unassembled WGS sequence"/>
</dbReference>
<feature type="region of interest" description="Disordered" evidence="6">
    <location>
        <begin position="1"/>
        <end position="72"/>
    </location>
</feature>
<dbReference type="FunFam" id="3.30.160.60:FF:000100">
    <property type="entry name" value="Zinc finger 45-like"/>
    <property type="match status" value="1"/>
</dbReference>